<gene>
    <name evidence="1" type="ORF">L195_g003278</name>
</gene>
<comment type="caution">
    <text evidence="1">The sequence shown here is derived from an EMBL/GenBank/DDBJ whole genome shotgun (WGS) entry which is preliminary data.</text>
</comment>
<evidence type="ECO:0000313" key="2">
    <source>
        <dbReference type="Proteomes" id="UP000236291"/>
    </source>
</evidence>
<dbReference type="EMBL" id="ASHM01001509">
    <property type="protein sequence ID" value="PNY06800.1"/>
    <property type="molecule type" value="Genomic_DNA"/>
</dbReference>
<dbReference type="Proteomes" id="UP000236291">
    <property type="component" value="Unassembled WGS sequence"/>
</dbReference>
<proteinExistence type="predicted"/>
<sequence length="79" mass="8990">MESSLRTEGTLDILHEALKVLRDWRRELKELRLSIPIFEGRDVAGWMIKVEKYFDAGGVCKEKDQIPAVAQWMSGGAIT</sequence>
<accession>A0A2K3NUS9</accession>
<reference evidence="1 2" key="1">
    <citation type="journal article" date="2014" name="Am. J. Bot.">
        <title>Genome assembly and annotation for red clover (Trifolium pratense; Fabaceae).</title>
        <authorList>
            <person name="Istvanek J."/>
            <person name="Jaros M."/>
            <person name="Krenek A."/>
            <person name="Repkova J."/>
        </authorList>
    </citation>
    <scope>NUCLEOTIDE SEQUENCE [LARGE SCALE GENOMIC DNA]</scope>
    <source>
        <strain evidence="2">cv. Tatra</strain>
        <tissue evidence="1">Young leaves</tissue>
    </source>
</reference>
<dbReference type="AlphaFoldDB" id="A0A2K3NUS9"/>
<reference evidence="1 2" key="2">
    <citation type="journal article" date="2017" name="Front. Plant Sci.">
        <title>Gene Classification and Mining of Molecular Markers Useful in Red Clover (Trifolium pratense) Breeding.</title>
        <authorList>
            <person name="Istvanek J."/>
            <person name="Dluhosova J."/>
            <person name="Dluhos P."/>
            <person name="Patkova L."/>
            <person name="Nedelnik J."/>
            <person name="Repkova J."/>
        </authorList>
    </citation>
    <scope>NUCLEOTIDE SEQUENCE [LARGE SCALE GENOMIC DNA]</scope>
    <source>
        <strain evidence="2">cv. Tatra</strain>
        <tissue evidence="1">Young leaves</tissue>
    </source>
</reference>
<evidence type="ECO:0000313" key="1">
    <source>
        <dbReference type="EMBL" id="PNY06800.1"/>
    </source>
</evidence>
<organism evidence="1 2">
    <name type="scientific">Trifolium pratense</name>
    <name type="common">Red clover</name>
    <dbReference type="NCBI Taxonomy" id="57577"/>
    <lineage>
        <taxon>Eukaryota</taxon>
        <taxon>Viridiplantae</taxon>
        <taxon>Streptophyta</taxon>
        <taxon>Embryophyta</taxon>
        <taxon>Tracheophyta</taxon>
        <taxon>Spermatophyta</taxon>
        <taxon>Magnoliopsida</taxon>
        <taxon>eudicotyledons</taxon>
        <taxon>Gunneridae</taxon>
        <taxon>Pentapetalae</taxon>
        <taxon>rosids</taxon>
        <taxon>fabids</taxon>
        <taxon>Fabales</taxon>
        <taxon>Fabaceae</taxon>
        <taxon>Papilionoideae</taxon>
        <taxon>50 kb inversion clade</taxon>
        <taxon>NPAAA clade</taxon>
        <taxon>Hologalegina</taxon>
        <taxon>IRL clade</taxon>
        <taxon>Trifolieae</taxon>
        <taxon>Trifolium</taxon>
    </lineage>
</organism>
<name>A0A2K3NUS9_TRIPR</name>
<protein>
    <submittedName>
        <fullName evidence="1">Uncharacterized protein</fullName>
    </submittedName>
</protein>